<dbReference type="PANTHER" id="PTHR11908">
    <property type="entry name" value="XANTHINE DEHYDROGENASE"/>
    <property type="match status" value="1"/>
</dbReference>
<dbReference type="InterPro" id="IPR046867">
    <property type="entry name" value="AldOxase/xan_DH_MoCoBD2"/>
</dbReference>
<gene>
    <name evidence="2" type="ORF">HMPREF9470_01991</name>
</gene>
<dbReference type="GeneID" id="93162075"/>
<dbReference type="GO" id="GO:0005506">
    <property type="term" value="F:iron ion binding"/>
    <property type="evidence" value="ECO:0007669"/>
    <property type="project" value="InterPro"/>
</dbReference>
<dbReference type="Pfam" id="PF20256">
    <property type="entry name" value="MoCoBD_2"/>
    <property type="match status" value="1"/>
</dbReference>
<dbReference type="InterPro" id="IPR008274">
    <property type="entry name" value="AldOxase/xan_DH_MoCoBD1"/>
</dbReference>
<dbReference type="InterPro" id="IPR000674">
    <property type="entry name" value="Ald_Oxase/Xan_DH_a/b"/>
</dbReference>
<dbReference type="InterPro" id="IPR016208">
    <property type="entry name" value="Ald_Oxase/xanthine_DH-like"/>
</dbReference>
<comment type="caution">
    <text evidence="2">The sequence shown here is derived from an EMBL/GenBank/DDBJ whole genome shotgun (WGS) entry which is preliminary data.</text>
</comment>
<proteinExistence type="predicted"/>
<dbReference type="InterPro" id="IPR036856">
    <property type="entry name" value="Ald_Oxase/Xan_DH_a/b_sf"/>
</dbReference>
<protein>
    <recommendedName>
        <fullName evidence="1">Aldehyde oxidase/xanthine dehydrogenase a/b hammerhead domain-containing protein</fullName>
    </recommendedName>
</protein>
<dbReference type="GO" id="GO:0016491">
    <property type="term" value="F:oxidoreductase activity"/>
    <property type="evidence" value="ECO:0007669"/>
    <property type="project" value="InterPro"/>
</dbReference>
<sequence>MHKDCDKHYFKKPEFYRLTGENHYVRIDAEDKVTGHGQYVGDIMFPDMLTGKMVRSPYASARILSIDTSEAEKLPGVKCILTAKDFEWKSLVGNGEFAAEFADKEVLCSEKVRQVGDDVAAVAAVDEETAQRAVDLIKVEYEVLPGVFDPFEAMEEGAPEVNWEGKGLHNIGMQSVMKAGTDIDQEFDNAGYVQHRDYKTHRMVHAAMEPHGAVATFRNGTYTIWMSTQMSYVDQFWYARCLGVGENQVRVIKPLVGGGFGGKLDSYSFGLCAAKMSELTGRPVRMILSREEVFQTTRNRHPIYMHIDTAFGADGKLLAKKCYHVLDGGPYGGSGVAACAQSTLWANFPYKMNSVDFLARRVYTNNPSAGAMRGYTACQVHFAHDLNMQFAADQMGIDPVEFRKMSAADPGYVAPAGLAITSCAYKETLDTAAREIGWYDKKDQMKKGEGIGFAGTGFVSGTGFAVLEAPNQSSACVTLRMNKRGMATLYIGSHDIGQGSDTVMTAIVAEELGLPMDMVKTFMSDTFLTPWDSGSYGSRVTFLAGNAARRAAVDAKRQLFEVIAPMWGVMPETLECLDGKVISKENAELQMPIGDAMFKYMTVKGGDELVGIGSYYHRTDNSQYNGTNTTNYAPAYSFSTGAAHLTVDEETGVLDIDEFVFAHDCGRALNKRAVEGQLEGSIGMGLGYAVYEHNVTKEGKILNPNFRDYRLPTALDMPKMRTFYDFTPDEEGPLGAKEAGEGSAAPVAPAIANAVNMATGVYFTELPLDPEHIWRALHGLKDDRNSK</sequence>
<dbReference type="PATRIC" id="fig|742734.4.peg.2134"/>
<dbReference type="SUPFAM" id="SSF54665">
    <property type="entry name" value="CO dehydrogenase molybdoprotein N-domain-like"/>
    <property type="match status" value="1"/>
</dbReference>
<name>A0A0J9C6D9_9FIRM</name>
<accession>A0A0J9C6D9</accession>
<dbReference type="EMBL" id="ADLK01000019">
    <property type="protein sequence ID" value="KMW19976.1"/>
    <property type="molecule type" value="Genomic_DNA"/>
</dbReference>
<dbReference type="SUPFAM" id="SSF56003">
    <property type="entry name" value="Molybdenum cofactor-binding domain"/>
    <property type="match status" value="1"/>
</dbReference>
<dbReference type="AlphaFoldDB" id="A0A0J9C6D9"/>
<dbReference type="RefSeq" id="WP_007860285.1">
    <property type="nucleotide sequence ID" value="NZ_KQ235877.1"/>
</dbReference>
<feature type="domain" description="Aldehyde oxidase/xanthine dehydrogenase a/b hammerhead" evidence="1">
    <location>
        <begin position="34"/>
        <end position="145"/>
    </location>
</feature>
<dbReference type="Proteomes" id="UP000037392">
    <property type="component" value="Unassembled WGS sequence"/>
</dbReference>
<dbReference type="Gene3D" id="3.90.1170.50">
    <property type="entry name" value="Aldehyde oxidase/xanthine dehydrogenase, a/b hammerhead"/>
    <property type="match status" value="1"/>
</dbReference>
<dbReference type="OrthoDB" id="9759099at2"/>
<evidence type="ECO:0000313" key="2">
    <source>
        <dbReference type="EMBL" id="KMW19976.1"/>
    </source>
</evidence>
<dbReference type="Gene3D" id="3.30.365.10">
    <property type="entry name" value="Aldehyde oxidase/xanthine dehydrogenase, molybdopterin binding domain"/>
    <property type="match status" value="4"/>
</dbReference>
<evidence type="ECO:0000259" key="1">
    <source>
        <dbReference type="SMART" id="SM01008"/>
    </source>
</evidence>
<dbReference type="PANTHER" id="PTHR11908:SF157">
    <property type="entry name" value="XANTHINE DEHYDROGENASE SUBUNIT D-RELATED"/>
    <property type="match status" value="1"/>
</dbReference>
<evidence type="ECO:0000313" key="3">
    <source>
        <dbReference type="Proteomes" id="UP000037392"/>
    </source>
</evidence>
<organism evidence="2 3">
    <name type="scientific">[Clostridium] citroniae WAL-19142</name>
    <dbReference type="NCBI Taxonomy" id="742734"/>
    <lineage>
        <taxon>Bacteria</taxon>
        <taxon>Bacillati</taxon>
        <taxon>Bacillota</taxon>
        <taxon>Clostridia</taxon>
        <taxon>Lachnospirales</taxon>
        <taxon>Lachnospiraceae</taxon>
        <taxon>Enterocloster</taxon>
    </lineage>
</organism>
<reference evidence="2 3" key="1">
    <citation type="submission" date="2011-04" db="EMBL/GenBank/DDBJ databases">
        <title>The Genome Sequence of Clostridium citroniae WAL-19142.</title>
        <authorList>
            <consortium name="The Broad Institute Genome Sequencing Platform"/>
            <person name="Earl A."/>
            <person name="Ward D."/>
            <person name="Feldgarden M."/>
            <person name="Gevers D."/>
            <person name="Warren Y.A."/>
            <person name="Tyrrell K.L."/>
            <person name="Citron D.M."/>
            <person name="Goldstein E.J."/>
            <person name="Daigneault M."/>
            <person name="Allen-Vercoe E."/>
            <person name="Young S.K."/>
            <person name="Zeng Q."/>
            <person name="Gargeya S."/>
            <person name="Fitzgerald M."/>
            <person name="Haas B."/>
            <person name="Abouelleil A."/>
            <person name="Alvarado L."/>
            <person name="Arachchi H.M."/>
            <person name="Berlin A."/>
            <person name="Brown A."/>
            <person name="Chapman S.B."/>
            <person name="Chen Z."/>
            <person name="Dunbar C."/>
            <person name="Freedman E."/>
            <person name="Gearin G."/>
            <person name="Gellesch M."/>
            <person name="Goldberg J."/>
            <person name="Griggs A."/>
            <person name="Gujja S."/>
            <person name="Heilman E.R."/>
            <person name="Heiman D."/>
            <person name="Howarth C."/>
            <person name="Larson L."/>
            <person name="Lui A."/>
            <person name="MacDonald P.J."/>
            <person name="Mehta T."/>
            <person name="Montmayeur A."/>
            <person name="Murphy C."/>
            <person name="Neiman D."/>
            <person name="Pearson M."/>
            <person name="Priest M."/>
            <person name="Roberts A."/>
            <person name="Saif S."/>
            <person name="Shea T."/>
            <person name="Shenoy N."/>
            <person name="Sisk P."/>
            <person name="Stolte C."/>
            <person name="Sykes S."/>
            <person name="White J."/>
            <person name="Yandava C."/>
            <person name="Wortman J."/>
            <person name="Nusbaum C."/>
            <person name="Birren B."/>
        </authorList>
    </citation>
    <scope>NUCLEOTIDE SEQUENCE [LARGE SCALE GENOMIC DNA]</scope>
    <source>
        <strain evidence="2 3">WAL-19142</strain>
    </source>
</reference>
<dbReference type="Pfam" id="PF02738">
    <property type="entry name" value="MoCoBD_1"/>
    <property type="match status" value="1"/>
</dbReference>
<dbReference type="InterPro" id="IPR037165">
    <property type="entry name" value="AldOxase/xan_DH_Mopterin-bd_sf"/>
</dbReference>
<dbReference type="SMART" id="SM01008">
    <property type="entry name" value="Ald_Xan_dh_C"/>
    <property type="match status" value="1"/>
</dbReference>
<dbReference type="Pfam" id="PF01315">
    <property type="entry name" value="Ald_Xan_dh_C"/>
    <property type="match status" value="1"/>
</dbReference>